<evidence type="ECO:0000313" key="1">
    <source>
        <dbReference type="EMBL" id="EHJ15324.1"/>
    </source>
</evidence>
<dbReference type="EMBL" id="AESD01000002">
    <property type="protein sequence ID" value="EHJ15324.1"/>
    <property type="molecule type" value="Genomic_DNA"/>
</dbReference>
<protein>
    <submittedName>
        <fullName evidence="1">Uncharacterized protein</fullName>
    </submittedName>
</protein>
<dbReference type="AlphaFoldDB" id="G5IXJ6"/>
<dbReference type="PATRIC" id="fig|423471.3.peg.4"/>
<name>G5IXJ6_CROWT</name>
<organism evidence="1 2">
    <name type="scientific">Crocosphaera watsonii WH 0003</name>
    <dbReference type="NCBI Taxonomy" id="423471"/>
    <lineage>
        <taxon>Bacteria</taxon>
        <taxon>Bacillati</taxon>
        <taxon>Cyanobacteriota</taxon>
        <taxon>Cyanophyceae</taxon>
        <taxon>Oscillatoriophycideae</taxon>
        <taxon>Chroococcales</taxon>
        <taxon>Aphanothecaceae</taxon>
        <taxon>Crocosphaera</taxon>
    </lineage>
</organism>
<reference evidence="1 2" key="1">
    <citation type="journal article" date="2011" name="Front. Microbiol.">
        <title>Two Strains of Crocosphaera watsonii with Highly Conserved Genomes are Distinguished by Strain-Specific Features.</title>
        <authorList>
            <person name="Bench S.R."/>
            <person name="Ilikchyan I.N."/>
            <person name="Tripp H.J."/>
            <person name="Zehr J.P."/>
        </authorList>
    </citation>
    <scope>NUCLEOTIDE SEQUENCE [LARGE SCALE GENOMIC DNA]</scope>
    <source>
        <strain evidence="1 2">WH 0003</strain>
    </source>
</reference>
<evidence type="ECO:0000313" key="2">
    <source>
        <dbReference type="Proteomes" id="UP000003477"/>
    </source>
</evidence>
<gene>
    <name evidence="1" type="ORF">CWATWH0003_0007</name>
</gene>
<dbReference type="Proteomes" id="UP000003477">
    <property type="component" value="Unassembled WGS sequence"/>
</dbReference>
<comment type="caution">
    <text evidence="1">The sequence shown here is derived from an EMBL/GenBank/DDBJ whole genome shotgun (WGS) entry which is preliminary data.</text>
</comment>
<proteinExistence type="predicted"/>
<sequence length="40" mass="4541">MQGLTLSAVKALTPTLRNWYYHKFQGASLIYHGLMNLSTD</sequence>
<accession>G5IXJ6</accession>